<dbReference type="RefSeq" id="WP_048514129.1">
    <property type="nucleotide sequence ID" value="NZ_FUXD01000019.1"/>
</dbReference>
<dbReference type="CDD" id="cd02553">
    <property type="entry name" value="PseudoU_synth_RsuA"/>
    <property type="match status" value="1"/>
</dbReference>
<dbReference type="GO" id="GO:0120159">
    <property type="term" value="F:rRNA pseudouridine synthase activity"/>
    <property type="evidence" value="ECO:0007669"/>
    <property type="project" value="UniProtKB-ARBA"/>
</dbReference>
<dbReference type="InterPro" id="IPR002942">
    <property type="entry name" value="S4_RNA-bd"/>
</dbReference>
<keyword evidence="3 5" id="KW-0413">Isomerase</keyword>
<dbReference type="InterPro" id="IPR018496">
    <property type="entry name" value="PsdUridine_synth_RsuA/RluB_CS"/>
</dbReference>
<evidence type="ECO:0000256" key="3">
    <source>
        <dbReference type="ARBA" id="ARBA00023235"/>
    </source>
</evidence>
<keyword evidence="8" id="KW-1185">Reference proteome</keyword>
<dbReference type="GO" id="GO:0000455">
    <property type="term" value="P:enzyme-directed rRNA pseudouridine synthesis"/>
    <property type="evidence" value="ECO:0007669"/>
    <property type="project" value="UniProtKB-ARBA"/>
</dbReference>
<evidence type="ECO:0000256" key="2">
    <source>
        <dbReference type="ARBA" id="ARBA00022884"/>
    </source>
</evidence>
<dbReference type="InterPro" id="IPR042092">
    <property type="entry name" value="PsdUridine_s_RsuA/RluB/E/F_cat"/>
</dbReference>
<dbReference type="InterPro" id="IPR000748">
    <property type="entry name" value="PsdUridine_synth_RsuA/RluB/E/F"/>
</dbReference>
<dbReference type="InterPro" id="IPR020103">
    <property type="entry name" value="PsdUridine_synth_cat_dom_sf"/>
</dbReference>
<dbReference type="InterPro" id="IPR050343">
    <property type="entry name" value="RsuA_PseudoU_synthase"/>
</dbReference>
<sequence length="236" mass="26221">MEKAIRLDKLLGHSGWGTRRQIKLLCKHRHVTVNGKECLDNAAKVVLGRDRVEVDGSLVRYVLHYYIMLHKPCGVLSATADRFCRTVLDLLPRQYAAAGLFPVGRLDKDTTGLLLLTNNGEWAHKITSPKKHINKVYKAQVDGTIPSDIDERFHQGLVLSDGLQCLPACAQRVGGNRLEITVQEGKFHQVKRMCAAVGLTVLSLHRQSVGGLLLDPTLEPGAFRSLSEVERDLPFI</sequence>
<dbReference type="Gene3D" id="3.10.290.10">
    <property type="entry name" value="RNA-binding S4 domain"/>
    <property type="match status" value="1"/>
</dbReference>
<dbReference type="Gene3D" id="3.30.70.1560">
    <property type="entry name" value="Alpha-L RNA-binding motif"/>
    <property type="match status" value="1"/>
</dbReference>
<dbReference type="NCBIfam" id="TIGR00093">
    <property type="entry name" value="pseudouridine synthase"/>
    <property type="match status" value="1"/>
</dbReference>
<dbReference type="PANTHER" id="PTHR47683">
    <property type="entry name" value="PSEUDOURIDINE SYNTHASE FAMILY PROTEIN-RELATED"/>
    <property type="match status" value="1"/>
</dbReference>
<dbReference type="PROSITE" id="PS01149">
    <property type="entry name" value="PSI_RSU"/>
    <property type="match status" value="1"/>
</dbReference>
<dbReference type="SUPFAM" id="SSF55120">
    <property type="entry name" value="Pseudouridine synthase"/>
    <property type="match status" value="1"/>
</dbReference>
<reference evidence="7 8" key="1">
    <citation type="submission" date="2015-06" db="EMBL/GenBank/DDBJ databases">
        <title>Draft genome sequence of beer spoilage bacterium Megasphaera cerevisiae type strain 20462.</title>
        <authorList>
            <person name="Kutumbaka K."/>
            <person name="Pasmowitz J."/>
            <person name="Mategko J."/>
            <person name="Reyes D."/>
            <person name="Friedrich A."/>
            <person name="Han S."/>
            <person name="Martens-Habbena W."/>
            <person name="Neal-McKinney J."/>
            <person name="Janagama H.K."/>
            <person name="Nadala C."/>
            <person name="Samadpour M."/>
        </authorList>
    </citation>
    <scope>NUCLEOTIDE SEQUENCE [LARGE SCALE GENOMIC DNA]</scope>
    <source>
        <strain evidence="7 8">DSM 20462</strain>
    </source>
</reference>
<comment type="caution">
    <text evidence="7">The sequence shown here is derived from an EMBL/GenBank/DDBJ whole genome shotgun (WGS) entry which is preliminary data.</text>
</comment>
<dbReference type="SUPFAM" id="SSF55174">
    <property type="entry name" value="Alpha-L RNA-binding motif"/>
    <property type="match status" value="1"/>
</dbReference>
<dbReference type="STRING" id="39029.BSR42_11345"/>
<protein>
    <recommendedName>
        <fullName evidence="5">Pseudouridine synthase</fullName>
        <ecNumber evidence="5">5.4.99.-</ecNumber>
    </recommendedName>
</protein>
<comment type="similarity">
    <text evidence="1 5">Belongs to the pseudouridine synthase RsuA family.</text>
</comment>
<evidence type="ECO:0000256" key="1">
    <source>
        <dbReference type="ARBA" id="ARBA00008348"/>
    </source>
</evidence>
<evidence type="ECO:0000256" key="5">
    <source>
        <dbReference type="RuleBase" id="RU003887"/>
    </source>
</evidence>
<accession>A0A0J6WVR8</accession>
<evidence type="ECO:0000256" key="4">
    <source>
        <dbReference type="PROSITE-ProRule" id="PRU00182"/>
    </source>
</evidence>
<name>A0A0J6WVR8_9FIRM</name>
<dbReference type="Pfam" id="PF01479">
    <property type="entry name" value="S4"/>
    <property type="match status" value="1"/>
</dbReference>
<dbReference type="FunCoup" id="A0A0J6WVR8">
    <property type="interactions" value="197"/>
</dbReference>
<dbReference type="GO" id="GO:0003723">
    <property type="term" value="F:RNA binding"/>
    <property type="evidence" value="ECO:0007669"/>
    <property type="project" value="UniProtKB-KW"/>
</dbReference>
<dbReference type="AlphaFoldDB" id="A0A0J6WVR8"/>
<dbReference type="PANTHER" id="PTHR47683:SF4">
    <property type="entry name" value="PSEUDOURIDINE SYNTHASE"/>
    <property type="match status" value="1"/>
</dbReference>
<dbReference type="InterPro" id="IPR006145">
    <property type="entry name" value="PsdUridine_synth_RsuA/RluA"/>
</dbReference>
<dbReference type="Proteomes" id="UP000036503">
    <property type="component" value="Unassembled WGS sequence"/>
</dbReference>
<dbReference type="OrthoDB" id="9807213at2"/>
<dbReference type="PROSITE" id="PS50889">
    <property type="entry name" value="S4"/>
    <property type="match status" value="1"/>
</dbReference>
<gene>
    <name evidence="7" type="ORF">AB840_07055</name>
</gene>
<evidence type="ECO:0000313" key="8">
    <source>
        <dbReference type="Proteomes" id="UP000036503"/>
    </source>
</evidence>
<dbReference type="PATRIC" id="fig|1122219.3.peg.923"/>
<keyword evidence="2 4" id="KW-0694">RNA-binding</keyword>
<dbReference type="InParanoid" id="A0A0J6WVR8"/>
<evidence type="ECO:0000259" key="6">
    <source>
        <dbReference type="SMART" id="SM00363"/>
    </source>
</evidence>
<evidence type="ECO:0000313" key="7">
    <source>
        <dbReference type="EMBL" id="KMO86664.1"/>
    </source>
</evidence>
<dbReference type="InterPro" id="IPR036986">
    <property type="entry name" value="S4_RNA-bd_sf"/>
</dbReference>
<dbReference type="CDD" id="cd00165">
    <property type="entry name" value="S4"/>
    <property type="match status" value="1"/>
</dbReference>
<feature type="domain" description="RNA-binding S4" evidence="6">
    <location>
        <begin position="5"/>
        <end position="64"/>
    </location>
</feature>
<dbReference type="InterPro" id="IPR020094">
    <property type="entry name" value="TruA/RsuA/RluB/E/F_N"/>
</dbReference>
<dbReference type="SMART" id="SM00363">
    <property type="entry name" value="S4"/>
    <property type="match status" value="1"/>
</dbReference>
<dbReference type="Gene3D" id="3.30.70.580">
    <property type="entry name" value="Pseudouridine synthase I, catalytic domain, N-terminal subdomain"/>
    <property type="match status" value="1"/>
</dbReference>
<dbReference type="EMBL" id="LEKT01000018">
    <property type="protein sequence ID" value="KMO86664.1"/>
    <property type="molecule type" value="Genomic_DNA"/>
</dbReference>
<proteinExistence type="inferred from homology"/>
<dbReference type="Pfam" id="PF00849">
    <property type="entry name" value="PseudoU_synth_2"/>
    <property type="match status" value="1"/>
</dbReference>
<organism evidence="7 8">
    <name type="scientific">Megasphaera cerevisiae DSM 20462</name>
    <dbReference type="NCBI Taxonomy" id="1122219"/>
    <lineage>
        <taxon>Bacteria</taxon>
        <taxon>Bacillati</taxon>
        <taxon>Bacillota</taxon>
        <taxon>Negativicutes</taxon>
        <taxon>Veillonellales</taxon>
        <taxon>Veillonellaceae</taxon>
        <taxon>Megasphaera</taxon>
    </lineage>
</organism>
<dbReference type="EC" id="5.4.99.-" evidence="5"/>